<dbReference type="EMBL" id="CAACVJ010000126">
    <property type="protein sequence ID" value="VEP13688.1"/>
    <property type="molecule type" value="Genomic_DNA"/>
</dbReference>
<keyword evidence="2" id="KW-1185">Reference proteome</keyword>
<gene>
    <name evidence="1" type="ORF">H1P_2110013</name>
</gene>
<dbReference type="Proteomes" id="UP000320055">
    <property type="component" value="Unassembled WGS sequence"/>
</dbReference>
<protein>
    <submittedName>
        <fullName evidence="1">Uncharacterized protein</fullName>
    </submittedName>
</protein>
<dbReference type="AlphaFoldDB" id="A0A563VQE0"/>
<reference evidence="1 2" key="1">
    <citation type="submission" date="2019-01" db="EMBL/GenBank/DDBJ databases">
        <authorList>
            <person name="Brito A."/>
        </authorList>
    </citation>
    <scope>NUCLEOTIDE SEQUENCE [LARGE SCALE GENOMIC DNA]</scope>
    <source>
        <strain evidence="1">1</strain>
    </source>
</reference>
<accession>A0A563VQE0</accession>
<sequence length="91" mass="10529">MSQSISLLFDTQLPYLCKGFEVFYLFSLQISQLFSPKPLLCQYFTIIQQALIKLKLTTNNNRLTISAKGLQTEIVGSDYLQIITFFKRKLI</sequence>
<evidence type="ECO:0000313" key="1">
    <source>
        <dbReference type="EMBL" id="VEP13688.1"/>
    </source>
</evidence>
<organism evidence="1 2">
    <name type="scientific">Hyella patelloides LEGE 07179</name>
    <dbReference type="NCBI Taxonomy" id="945734"/>
    <lineage>
        <taxon>Bacteria</taxon>
        <taxon>Bacillati</taxon>
        <taxon>Cyanobacteriota</taxon>
        <taxon>Cyanophyceae</taxon>
        <taxon>Pleurocapsales</taxon>
        <taxon>Hyellaceae</taxon>
        <taxon>Hyella</taxon>
    </lineage>
</organism>
<evidence type="ECO:0000313" key="2">
    <source>
        <dbReference type="Proteomes" id="UP000320055"/>
    </source>
</evidence>
<name>A0A563VQE0_9CYAN</name>
<proteinExistence type="predicted"/>